<reference evidence="2" key="1">
    <citation type="submission" date="2014-09" db="EMBL/GenBank/DDBJ databases">
        <authorList>
            <person name="Mudge J."/>
            <person name="Ramaraj T."/>
            <person name="Lindquist I.E."/>
            <person name="Bharti A.K."/>
            <person name="Sundararajan A."/>
            <person name="Cameron C.T."/>
            <person name="Woodward J.E."/>
            <person name="May G.D."/>
            <person name="Brubaker C."/>
            <person name="Broadhvest J."/>
            <person name="Wilkins T.A."/>
        </authorList>
    </citation>
    <scope>NUCLEOTIDE SEQUENCE</scope>
    <source>
        <strain evidence="2">cv. AKA8401</strain>
    </source>
</reference>
<dbReference type="Proteomes" id="UP000032142">
    <property type="component" value="Unassembled WGS sequence"/>
</dbReference>
<evidence type="ECO:0000313" key="1">
    <source>
        <dbReference type="EMBL" id="KHG18736.1"/>
    </source>
</evidence>
<dbReference type="EMBL" id="KN411294">
    <property type="protein sequence ID" value="KHG18736.1"/>
    <property type="molecule type" value="Genomic_DNA"/>
</dbReference>
<name>A0A0B0P5V5_GOSAR</name>
<sequence length="24" mass="2806">MRRLSKSFTVWALSALKSDGWRPL</sequence>
<protein>
    <submittedName>
        <fullName evidence="1">Uncharacterized protein</fullName>
    </submittedName>
</protein>
<gene>
    <name evidence="1" type="ORF">F383_25024</name>
</gene>
<organism evidence="1 2">
    <name type="scientific">Gossypium arboreum</name>
    <name type="common">Tree cotton</name>
    <name type="synonym">Gossypium nanking</name>
    <dbReference type="NCBI Taxonomy" id="29729"/>
    <lineage>
        <taxon>Eukaryota</taxon>
        <taxon>Viridiplantae</taxon>
        <taxon>Streptophyta</taxon>
        <taxon>Embryophyta</taxon>
        <taxon>Tracheophyta</taxon>
        <taxon>Spermatophyta</taxon>
        <taxon>Magnoliopsida</taxon>
        <taxon>eudicotyledons</taxon>
        <taxon>Gunneridae</taxon>
        <taxon>Pentapetalae</taxon>
        <taxon>rosids</taxon>
        <taxon>malvids</taxon>
        <taxon>Malvales</taxon>
        <taxon>Malvaceae</taxon>
        <taxon>Malvoideae</taxon>
        <taxon>Gossypium</taxon>
    </lineage>
</organism>
<accession>A0A0B0P5V5</accession>
<evidence type="ECO:0000313" key="2">
    <source>
        <dbReference type="Proteomes" id="UP000032142"/>
    </source>
</evidence>
<keyword evidence="2" id="KW-1185">Reference proteome</keyword>
<proteinExistence type="predicted"/>
<dbReference type="AlphaFoldDB" id="A0A0B0P5V5"/>